<accession>A0A9D9GVR8</accession>
<evidence type="ECO:0000313" key="2">
    <source>
        <dbReference type="Proteomes" id="UP000823613"/>
    </source>
</evidence>
<protein>
    <submittedName>
        <fullName evidence="1">Uncharacterized protein</fullName>
    </submittedName>
</protein>
<gene>
    <name evidence="1" type="ORF">IAC58_00215</name>
</gene>
<dbReference type="Proteomes" id="UP000823613">
    <property type="component" value="Unassembled WGS sequence"/>
</dbReference>
<proteinExistence type="predicted"/>
<name>A0A9D9GVR8_9BACL</name>
<evidence type="ECO:0000313" key="1">
    <source>
        <dbReference type="EMBL" id="MBO8426981.1"/>
    </source>
</evidence>
<organism evidence="1 2">
    <name type="scientific">Candidatus Onthovivens merdipullorum</name>
    <dbReference type="NCBI Taxonomy" id="2840889"/>
    <lineage>
        <taxon>Bacteria</taxon>
        <taxon>Bacillati</taxon>
        <taxon>Bacillota</taxon>
        <taxon>Bacilli</taxon>
        <taxon>Bacillales</taxon>
        <taxon>Candidatus Onthovivens</taxon>
    </lineage>
</organism>
<reference evidence="1" key="2">
    <citation type="journal article" date="2021" name="PeerJ">
        <title>Extensive microbial diversity within the chicken gut microbiome revealed by metagenomics and culture.</title>
        <authorList>
            <person name="Gilroy R."/>
            <person name="Ravi A."/>
            <person name="Getino M."/>
            <person name="Pursley I."/>
            <person name="Horton D.L."/>
            <person name="Alikhan N.F."/>
            <person name="Baker D."/>
            <person name="Gharbi K."/>
            <person name="Hall N."/>
            <person name="Watson M."/>
            <person name="Adriaenssens E.M."/>
            <person name="Foster-Nyarko E."/>
            <person name="Jarju S."/>
            <person name="Secka A."/>
            <person name="Antonio M."/>
            <person name="Oren A."/>
            <person name="Chaudhuri R.R."/>
            <person name="La Ragione R."/>
            <person name="Hildebrand F."/>
            <person name="Pallen M.J."/>
        </authorList>
    </citation>
    <scope>NUCLEOTIDE SEQUENCE</scope>
    <source>
        <strain evidence="1">11159</strain>
    </source>
</reference>
<sequence length="203" mass="23508">MVPVLISNEMTNVCVKANKVETTDFTYNLTFKKDNFHLFTLLTKLKGATFGVLNDAHDCTIIALPLEGWDCTEVSEDDYKQIWAYQIEHNAKRLKDVLDYEKINLINSRYLFVSYENEKSIVTNNLIIKIKCTKIKSGIIANLIVCEDENEYFFKQGVKVTNLFKKYLTIDELYIGIAKFLMNKHITKPIQSIDELNSINIDF</sequence>
<comment type="caution">
    <text evidence="1">The sequence shown here is derived from an EMBL/GenBank/DDBJ whole genome shotgun (WGS) entry which is preliminary data.</text>
</comment>
<reference evidence="1" key="1">
    <citation type="submission" date="2020-10" db="EMBL/GenBank/DDBJ databases">
        <authorList>
            <person name="Gilroy R."/>
        </authorList>
    </citation>
    <scope>NUCLEOTIDE SEQUENCE</scope>
    <source>
        <strain evidence="1">11159</strain>
    </source>
</reference>
<dbReference type="EMBL" id="JADIMY010000002">
    <property type="protein sequence ID" value="MBO8426981.1"/>
    <property type="molecule type" value="Genomic_DNA"/>
</dbReference>
<dbReference type="AlphaFoldDB" id="A0A9D9GVR8"/>